<feature type="compositionally biased region" description="Basic and acidic residues" evidence="2">
    <location>
        <begin position="1214"/>
        <end position="1229"/>
    </location>
</feature>
<dbReference type="SUPFAM" id="SSF48371">
    <property type="entry name" value="ARM repeat"/>
    <property type="match status" value="1"/>
</dbReference>
<dbReference type="PANTHER" id="PTHR11199">
    <property type="entry name" value="STROMAL ANTIGEN"/>
    <property type="match status" value="1"/>
</dbReference>
<gene>
    <name evidence="4" type="ORF">CTHT_0052920</name>
</gene>
<feature type="compositionally biased region" description="Low complexity" evidence="2">
    <location>
        <begin position="122"/>
        <end position="132"/>
    </location>
</feature>
<dbReference type="PANTHER" id="PTHR11199:SF0">
    <property type="entry name" value="LD34181P-RELATED"/>
    <property type="match status" value="1"/>
</dbReference>
<dbReference type="Proteomes" id="UP000008066">
    <property type="component" value="Unassembled WGS sequence"/>
</dbReference>
<feature type="coiled-coil region" evidence="1">
    <location>
        <begin position="841"/>
        <end position="868"/>
    </location>
</feature>
<dbReference type="GO" id="GO:0007062">
    <property type="term" value="P:sister chromatid cohesion"/>
    <property type="evidence" value="ECO:0007669"/>
    <property type="project" value="UniProtKB-ARBA"/>
</dbReference>
<dbReference type="Pfam" id="PF08514">
    <property type="entry name" value="STAG"/>
    <property type="match status" value="1"/>
</dbReference>
<dbReference type="InterPro" id="IPR020839">
    <property type="entry name" value="SCD"/>
</dbReference>
<dbReference type="AlphaFoldDB" id="G0SDT4"/>
<feature type="compositionally biased region" description="Acidic residues" evidence="2">
    <location>
        <begin position="51"/>
        <end position="87"/>
    </location>
</feature>
<dbReference type="InterPro" id="IPR011989">
    <property type="entry name" value="ARM-like"/>
</dbReference>
<feature type="compositionally biased region" description="Acidic residues" evidence="2">
    <location>
        <begin position="1230"/>
        <end position="1239"/>
    </location>
</feature>
<dbReference type="Pfam" id="PF24571">
    <property type="entry name" value="HEAT_SCC3-SA"/>
    <property type="match status" value="1"/>
</dbReference>
<dbReference type="GO" id="GO:0005634">
    <property type="term" value="C:nucleus"/>
    <property type="evidence" value="ECO:0007669"/>
    <property type="project" value="TreeGrafter"/>
</dbReference>
<dbReference type="Gene3D" id="1.25.10.10">
    <property type="entry name" value="Leucine-rich Repeat Variant"/>
    <property type="match status" value="1"/>
</dbReference>
<feature type="compositionally biased region" description="Low complexity" evidence="2">
    <location>
        <begin position="1129"/>
        <end position="1148"/>
    </location>
</feature>
<dbReference type="GO" id="GO:0000785">
    <property type="term" value="C:chromatin"/>
    <property type="evidence" value="ECO:0007669"/>
    <property type="project" value="TreeGrafter"/>
</dbReference>
<keyword evidence="5" id="KW-1185">Reference proteome</keyword>
<reference evidence="4 5" key="1">
    <citation type="journal article" date="2011" name="Cell">
        <title>Insight into structure and assembly of the nuclear pore complex by utilizing the genome of a eukaryotic thermophile.</title>
        <authorList>
            <person name="Amlacher S."/>
            <person name="Sarges P."/>
            <person name="Flemming D."/>
            <person name="van Noort V."/>
            <person name="Kunze R."/>
            <person name="Devos D.P."/>
            <person name="Arumugam M."/>
            <person name="Bork P."/>
            <person name="Hurt E."/>
        </authorList>
    </citation>
    <scope>NUCLEOTIDE SEQUENCE [LARGE SCALE GENOMIC DNA]</scope>
    <source>
        <strain evidence="5">DSM 1495 / CBS 144.50 / IMI 039719</strain>
    </source>
</reference>
<evidence type="ECO:0000256" key="2">
    <source>
        <dbReference type="SAM" id="MobiDB-lite"/>
    </source>
</evidence>
<dbReference type="OrthoDB" id="498590at2759"/>
<keyword evidence="1" id="KW-0175">Coiled coil</keyword>
<dbReference type="GeneID" id="18259330"/>
<feature type="region of interest" description="Disordered" evidence="2">
    <location>
        <begin position="1"/>
        <end position="133"/>
    </location>
</feature>
<name>G0SDT4_CHATD</name>
<evidence type="ECO:0000313" key="5">
    <source>
        <dbReference type="Proteomes" id="UP000008066"/>
    </source>
</evidence>
<feature type="region of interest" description="Disordered" evidence="2">
    <location>
        <begin position="1116"/>
        <end position="1239"/>
    </location>
</feature>
<evidence type="ECO:0000259" key="3">
    <source>
        <dbReference type="PROSITE" id="PS51425"/>
    </source>
</evidence>
<feature type="domain" description="SCD" evidence="3">
    <location>
        <begin position="368"/>
        <end position="451"/>
    </location>
</feature>
<dbReference type="OMA" id="FVANVQD"/>
<dbReference type="STRING" id="759272.G0SDT4"/>
<dbReference type="KEGG" id="cthr:CTHT_0052920"/>
<dbReference type="InterPro" id="IPR039662">
    <property type="entry name" value="Cohesin_Scc3/SA"/>
</dbReference>
<dbReference type="GO" id="GO:0008278">
    <property type="term" value="C:cohesin complex"/>
    <property type="evidence" value="ECO:0007669"/>
    <property type="project" value="TreeGrafter"/>
</dbReference>
<dbReference type="RefSeq" id="XP_006695630.1">
    <property type="nucleotide sequence ID" value="XM_006695567.1"/>
</dbReference>
<protein>
    <recommendedName>
        <fullName evidence="3">SCD domain-containing protein</fullName>
    </recommendedName>
</protein>
<dbReference type="HOGENOM" id="CLU_003254_0_0_1"/>
<dbReference type="InterPro" id="IPR056396">
    <property type="entry name" value="HEAT_SCC3-SA"/>
</dbReference>
<proteinExistence type="predicted"/>
<dbReference type="eggNOG" id="KOG2011">
    <property type="taxonomic scope" value="Eukaryota"/>
</dbReference>
<accession>G0SDT4</accession>
<feature type="compositionally biased region" description="Low complexity" evidence="2">
    <location>
        <begin position="620"/>
        <end position="630"/>
    </location>
</feature>
<feature type="region of interest" description="Disordered" evidence="2">
    <location>
        <begin position="620"/>
        <end position="642"/>
    </location>
</feature>
<feature type="compositionally biased region" description="Low complexity" evidence="2">
    <location>
        <begin position="7"/>
        <end position="23"/>
    </location>
</feature>
<dbReference type="InterPro" id="IPR013721">
    <property type="entry name" value="STAG"/>
</dbReference>
<dbReference type="Pfam" id="PF21581">
    <property type="entry name" value="SCD"/>
    <property type="match status" value="1"/>
</dbReference>
<organism evidence="5">
    <name type="scientific">Chaetomium thermophilum (strain DSM 1495 / CBS 144.50 / IMI 039719)</name>
    <name type="common">Thermochaetoides thermophila</name>
    <dbReference type="NCBI Taxonomy" id="759272"/>
    <lineage>
        <taxon>Eukaryota</taxon>
        <taxon>Fungi</taxon>
        <taxon>Dikarya</taxon>
        <taxon>Ascomycota</taxon>
        <taxon>Pezizomycotina</taxon>
        <taxon>Sordariomycetes</taxon>
        <taxon>Sordariomycetidae</taxon>
        <taxon>Sordariales</taxon>
        <taxon>Chaetomiaceae</taxon>
        <taxon>Thermochaetoides</taxon>
    </lineage>
</organism>
<feature type="compositionally biased region" description="Acidic residues" evidence="2">
    <location>
        <begin position="1171"/>
        <end position="1187"/>
    </location>
</feature>
<dbReference type="EMBL" id="GL988045">
    <property type="protein sequence ID" value="EGS18685.1"/>
    <property type="molecule type" value="Genomic_DNA"/>
</dbReference>
<evidence type="ECO:0000256" key="1">
    <source>
        <dbReference type="SAM" id="Coils"/>
    </source>
</evidence>
<dbReference type="PROSITE" id="PS51425">
    <property type="entry name" value="SCD"/>
    <property type="match status" value="1"/>
</dbReference>
<feature type="compositionally biased region" description="Acidic residues" evidence="2">
    <location>
        <begin position="1197"/>
        <end position="1209"/>
    </location>
</feature>
<dbReference type="InterPro" id="IPR016024">
    <property type="entry name" value="ARM-type_fold"/>
</dbReference>
<evidence type="ECO:0000313" key="4">
    <source>
        <dbReference type="EMBL" id="EGS18685.1"/>
    </source>
</evidence>
<feature type="compositionally biased region" description="Basic residues" evidence="2">
    <location>
        <begin position="107"/>
        <end position="117"/>
    </location>
</feature>
<sequence>METSDNTATSSPAPSSSAATTARRSGRVTKPPAKYVPEVPVATKRKRAADADNDDDVENESPDDADGLSELDADDDDANDPDHDDPEASSRRSSKKKRKPSASQSSKPRKPALKKPKVNGDAPAATPAITTTRLVSRPKKTVRIAAIARGDAEGLYGPSNIFTSGDSSDKVATDWFHQYRANDTAAVADLVNCILLAAGCDQKVTEDDIRDPENCSNRLAELQNVYTEEGITDYPLISKEKSSKSFRELLVGFFRSLVTILHETDVLYTDSALMENIARWVASMSSSTLRPFRHTATTVALSMEAALVEVAKTLDARISKIAAQVDAEKNRKGKNKERLAEFQKSLTQAEQYRQICQDQITDFFETVFVHRYRDIDAKIRTECVEALGTWIWTLPDFFMEPEYLRYLGWMLSDIVPQTRLEVLKQLARILKRDASKLGHFIDRFRPRLVEMATKDADVNVRVAAVSVMQILKGSGMLEPDEIDSVGRLIFDSELRIRKATVEFFAGCVNDLIESKVEDLGGDDAIDEMLGEDPGDDYLSPRREWIMVKCLAELLAAYDAQLEEENKTQSPRGLDIAVEMVQAAPPETRISMASQVLFEYVEEVKKWELLAGYLLYDHTTSTKSKSSSSKKVSSEEALKNAMAPEGKEETVLLEVLVTSVRLSLASGKQRGDGGDDDTVVHLANIMPRLLSKYGAEASTAVLVLRLSHSLPLDVFQQLRQDATTFKRLLGDISSQFVRHVDRGVIAEATAALLHARKYDELRETTDEEIANLWENFVNALRNIDKQRDLGVRANMTLSGITQFGNVLLKLSKLASIADCVDILEAESTNDDSQRPLIELLIKAVHRGKLDQVDEELDDLEDEAVSYAVQASHFYFMWKVRSLISSINTRAEITALTIEQLAILRKSFANNLIWTLSSRGTNDELRLFATGALCDLHVLFATLREAAQPKNQSSTNPSLPPREYPTLAQLFDPIPQALIPELIEIYSAAERAYARAIGRDLNKPSPDELAPSDPNALPLGDDGAEVEVNLEGEDADLSDVDDLNQLTPTERKARELKLERALCELAGKYVLAILAGVLDNKGGRLRRRMLRNRNKLGANLRETVAFLEMDEGRLRERVLAGEGKGKKGTSGKKSAGKTAAGSSKPAASGSKKGKGPLSEEIIIEGDSNSELSELSEPEDIVEDMDDPQEESSRRRQGDLVDDPIDEDEEQDGGGSSKKDKGKGKEKIVDADRMDEDSVLGD</sequence>
<dbReference type="GO" id="GO:0003682">
    <property type="term" value="F:chromatin binding"/>
    <property type="evidence" value="ECO:0007669"/>
    <property type="project" value="TreeGrafter"/>
</dbReference>